<reference evidence="1 2" key="1">
    <citation type="journal article" date="2017" name="BMC Genomics">
        <title>Whole-genome assembly of Babesia ovata and comparative genomics between closely related pathogens.</title>
        <authorList>
            <person name="Yamagishi J."/>
            <person name="Asada M."/>
            <person name="Hakimi H."/>
            <person name="Tanaka T.Q."/>
            <person name="Sugimoto C."/>
            <person name="Kawazu S."/>
        </authorList>
    </citation>
    <scope>NUCLEOTIDE SEQUENCE [LARGE SCALE GENOMIC DNA]</scope>
    <source>
        <strain evidence="1 2">Miyake</strain>
    </source>
</reference>
<dbReference type="GeneID" id="39872413"/>
<name>A0A2H6K6L6_9APIC</name>
<dbReference type="RefSeq" id="XP_028864886.1">
    <property type="nucleotide sequence ID" value="XM_029009053.1"/>
</dbReference>
<accession>A0A2H6K6L6</accession>
<proteinExistence type="predicted"/>
<evidence type="ECO:0000313" key="2">
    <source>
        <dbReference type="Proteomes" id="UP000236319"/>
    </source>
</evidence>
<dbReference type="Proteomes" id="UP000236319">
    <property type="component" value="Unassembled WGS sequence"/>
</dbReference>
<sequence>MDIGAVLTNHAAVVKAAVSHLLTGDLGSGFAPRLVAYGAEPVVVELKAASARARGHAGRINQTQGAEGDAIMWRRIGAFDNDVILVRLAVHSWLFNDAARYVILSSQTLRANVHASTKDKPSARRTKRRNRAERTYFDRSRWSSFP</sequence>
<keyword evidence="2" id="KW-1185">Reference proteome</keyword>
<gene>
    <name evidence="1" type="ORF">BOVATA_001360</name>
</gene>
<dbReference type="AlphaFoldDB" id="A0A2H6K6L6"/>
<evidence type="ECO:0000313" key="1">
    <source>
        <dbReference type="EMBL" id="GBE58643.1"/>
    </source>
</evidence>
<dbReference type="VEuPathDB" id="PiroplasmaDB:BOVATA_001360"/>
<protein>
    <submittedName>
        <fullName evidence="1">Uncharacterized protein</fullName>
    </submittedName>
</protein>
<comment type="caution">
    <text evidence="1">The sequence shown here is derived from an EMBL/GenBank/DDBJ whole genome shotgun (WGS) entry which is preliminary data.</text>
</comment>
<dbReference type="EMBL" id="BDSA01000001">
    <property type="protein sequence ID" value="GBE58643.1"/>
    <property type="molecule type" value="Genomic_DNA"/>
</dbReference>
<organism evidence="1 2">
    <name type="scientific">Babesia ovata</name>
    <dbReference type="NCBI Taxonomy" id="189622"/>
    <lineage>
        <taxon>Eukaryota</taxon>
        <taxon>Sar</taxon>
        <taxon>Alveolata</taxon>
        <taxon>Apicomplexa</taxon>
        <taxon>Aconoidasida</taxon>
        <taxon>Piroplasmida</taxon>
        <taxon>Babesiidae</taxon>
        <taxon>Babesia</taxon>
    </lineage>
</organism>